<organism evidence="1">
    <name type="scientific">Arundo donax</name>
    <name type="common">Giant reed</name>
    <name type="synonym">Donax arundinaceus</name>
    <dbReference type="NCBI Taxonomy" id="35708"/>
    <lineage>
        <taxon>Eukaryota</taxon>
        <taxon>Viridiplantae</taxon>
        <taxon>Streptophyta</taxon>
        <taxon>Embryophyta</taxon>
        <taxon>Tracheophyta</taxon>
        <taxon>Spermatophyta</taxon>
        <taxon>Magnoliopsida</taxon>
        <taxon>Liliopsida</taxon>
        <taxon>Poales</taxon>
        <taxon>Poaceae</taxon>
        <taxon>PACMAD clade</taxon>
        <taxon>Arundinoideae</taxon>
        <taxon>Arundineae</taxon>
        <taxon>Arundo</taxon>
    </lineage>
</organism>
<name>A0A0A9HSU5_ARUDO</name>
<accession>A0A0A9HSU5</accession>
<reference evidence="1" key="2">
    <citation type="journal article" date="2015" name="Data Brief">
        <title>Shoot transcriptome of the giant reed, Arundo donax.</title>
        <authorList>
            <person name="Barrero R.A."/>
            <person name="Guerrero F.D."/>
            <person name="Moolhuijzen P."/>
            <person name="Goolsby J.A."/>
            <person name="Tidwell J."/>
            <person name="Bellgard S.E."/>
            <person name="Bellgard M.I."/>
        </authorList>
    </citation>
    <scope>NUCLEOTIDE SEQUENCE</scope>
    <source>
        <tissue evidence="1">Shoot tissue taken approximately 20 cm above the soil surface</tissue>
    </source>
</reference>
<dbReference type="AlphaFoldDB" id="A0A0A9HSU5"/>
<evidence type="ECO:0000313" key="1">
    <source>
        <dbReference type="EMBL" id="JAE38904.1"/>
    </source>
</evidence>
<reference evidence="1" key="1">
    <citation type="submission" date="2014-09" db="EMBL/GenBank/DDBJ databases">
        <authorList>
            <person name="Magalhaes I.L.F."/>
            <person name="Oliveira U."/>
            <person name="Santos F.R."/>
            <person name="Vidigal T.H.D.A."/>
            <person name="Brescovit A.D."/>
            <person name="Santos A.J."/>
        </authorList>
    </citation>
    <scope>NUCLEOTIDE SEQUENCE</scope>
    <source>
        <tissue evidence="1">Shoot tissue taken approximately 20 cm above the soil surface</tissue>
    </source>
</reference>
<protein>
    <submittedName>
        <fullName evidence="1">Uncharacterized protein</fullName>
    </submittedName>
</protein>
<dbReference type="EMBL" id="GBRH01158992">
    <property type="protein sequence ID" value="JAE38904.1"/>
    <property type="molecule type" value="Transcribed_RNA"/>
</dbReference>
<sequence>MSEHIPVVIPVVLVNILCLKSKRCSCHW</sequence>
<proteinExistence type="predicted"/>